<dbReference type="AlphaFoldDB" id="A0A3P6TEB8"/>
<dbReference type="EMBL" id="UYRX01000528">
    <property type="protein sequence ID" value="VDK83437.1"/>
    <property type="molecule type" value="Genomic_DNA"/>
</dbReference>
<accession>A0A3P6TEB8</accession>
<organism evidence="1 2">
    <name type="scientific">Litomosoides sigmodontis</name>
    <name type="common">Filarial nematode worm</name>
    <dbReference type="NCBI Taxonomy" id="42156"/>
    <lineage>
        <taxon>Eukaryota</taxon>
        <taxon>Metazoa</taxon>
        <taxon>Ecdysozoa</taxon>
        <taxon>Nematoda</taxon>
        <taxon>Chromadorea</taxon>
        <taxon>Rhabditida</taxon>
        <taxon>Spirurina</taxon>
        <taxon>Spiruromorpha</taxon>
        <taxon>Filarioidea</taxon>
        <taxon>Onchocercidae</taxon>
        <taxon>Litomosoides</taxon>
    </lineage>
</organism>
<dbReference type="Proteomes" id="UP000277928">
    <property type="component" value="Unassembled WGS sequence"/>
</dbReference>
<name>A0A3P6TEB8_LITSI</name>
<gene>
    <name evidence="1" type="ORF">NLS_LOCUS6201</name>
</gene>
<evidence type="ECO:0000313" key="1">
    <source>
        <dbReference type="EMBL" id="VDK83437.1"/>
    </source>
</evidence>
<protein>
    <submittedName>
        <fullName evidence="1">Uncharacterized protein</fullName>
    </submittedName>
</protein>
<sequence>MMLFCCNCFQYQGDEMTVCDADLSLNTLRRKLFRTALSGEANMEDGNERSMAVAIHHSCDQSESFSHERPAWYHSNDDLVSARRVSFDGIDPSERAEIRSRLLSPDISPIKN</sequence>
<evidence type="ECO:0000313" key="2">
    <source>
        <dbReference type="Proteomes" id="UP000277928"/>
    </source>
</evidence>
<reference evidence="1 2" key="1">
    <citation type="submission" date="2018-08" db="EMBL/GenBank/DDBJ databases">
        <authorList>
            <person name="Laetsch R D."/>
            <person name="Stevens L."/>
            <person name="Kumar S."/>
            <person name="Blaxter L. M."/>
        </authorList>
    </citation>
    <scope>NUCLEOTIDE SEQUENCE [LARGE SCALE GENOMIC DNA]</scope>
</reference>
<keyword evidence="2" id="KW-1185">Reference proteome</keyword>
<proteinExistence type="predicted"/>